<dbReference type="InParanoid" id="A0A0C3BHC7"/>
<organism evidence="3 4">
    <name type="scientific">Piloderma croceum (strain F 1598)</name>
    <dbReference type="NCBI Taxonomy" id="765440"/>
    <lineage>
        <taxon>Eukaryota</taxon>
        <taxon>Fungi</taxon>
        <taxon>Dikarya</taxon>
        <taxon>Basidiomycota</taxon>
        <taxon>Agaricomycotina</taxon>
        <taxon>Agaricomycetes</taxon>
        <taxon>Agaricomycetidae</taxon>
        <taxon>Atheliales</taxon>
        <taxon>Atheliaceae</taxon>
        <taxon>Piloderma</taxon>
    </lineage>
</organism>
<keyword evidence="2" id="KW-0378">Hydrolase</keyword>
<protein>
    <recommendedName>
        <fullName evidence="5">Phosphoglycerate mutase-like protein</fullName>
    </recommendedName>
</protein>
<dbReference type="PROSITE" id="PS00778">
    <property type="entry name" value="HIS_ACID_PHOSPHAT_2"/>
    <property type="match status" value="1"/>
</dbReference>
<reference evidence="4" key="2">
    <citation type="submission" date="2015-01" db="EMBL/GenBank/DDBJ databases">
        <title>Evolutionary Origins and Diversification of the Mycorrhizal Mutualists.</title>
        <authorList>
            <consortium name="DOE Joint Genome Institute"/>
            <consortium name="Mycorrhizal Genomics Consortium"/>
            <person name="Kohler A."/>
            <person name="Kuo A."/>
            <person name="Nagy L.G."/>
            <person name="Floudas D."/>
            <person name="Copeland A."/>
            <person name="Barry K.W."/>
            <person name="Cichocki N."/>
            <person name="Veneault-Fourrey C."/>
            <person name="LaButti K."/>
            <person name="Lindquist E.A."/>
            <person name="Lipzen A."/>
            <person name="Lundell T."/>
            <person name="Morin E."/>
            <person name="Murat C."/>
            <person name="Riley R."/>
            <person name="Ohm R."/>
            <person name="Sun H."/>
            <person name="Tunlid A."/>
            <person name="Henrissat B."/>
            <person name="Grigoriev I.V."/>
            <person name="Hibbett D.S."/>
            <person name="Martin F."/>
        </authorList>
    </citation>
    <scope>NUCLEOTIDE SEQUENCE [LARGE SCALE GENOMIC DNA]</scope>
    <source>
        <strain evidence="4">F 1598</strain>
    </source>
</reference>
<gene>
    <name evidence="3" type="ORF">PILCRDRAFT_816911</name>
</gene>
<dbReference type="InterPro" id="IPR000560">
    <property type="entry name" value="His_Pase_clade-2"/>
</dbReference>
<name>A0A0C3BHC7_PILCF</name>
<accession>A0A0C3BHC7</accession>
<evidence type="ECO:0000256" key="1">
    <source>
        <dbReference type="ARBA" id="ARBA00005375"/>
    </source>
</evidence>
<dbReference type="AlphaFoldDB" id="A0A0C3BHC7"/>
<dbReference type="Proteomes" id="UP000054166">
    <property type="component" value="Unassembled WGS sequence"/>
</dbReference>
<dbReference type="EMBL" id="KN832984">
    <property type="protein sequence ID" value="KIM85708.1"/>
    <property type="molecule type" value="Genomic_DNA"/>
</dbReference>
<dbReference type="InterPro" id="IPR050645">
    <property type="entry name" value="Histidine_acid_phosphatase"/>
</dbReference>
<proteinExistence type="inferred from homology"/>
<dbReference type="STRING" id="765440.A0A0C3BHC7"/>
<sequence length="462" mass="51055">MTVTIGGLGVTASAAANGQTTTSNAQRLPQIPLDVEQYPVAPCGLELKQVHVFVRHGERTPVGVRMRDPPASIPEHWMMCKAARNFRAAVAGLTGLSEEGANGSLDGSMPFTKRVERMDGTSIEGECLLGELTDVGRKSTYNYGQALRRIYIEKLGFLPDTLRNGNEVYLRSTNMPRTIESLQQIIHGFYPTSKCDVNVTPTLFVRNGKDENLIGNAYGCKRLEVLLAGFAQAAAGAYNKTLEPLDKIISKYIGGNPIRVDGKPRASGVMDTIRAAIAHGIKVPPEFRDKSVVDVIEQAVVAEWFSDKTEEVRRLGVGRLLVDVSQKMQAKIDRDVDDPLKILVHSTHDTSLAAICATLDVFDDNWPAFTASITFELFTKREEQNQGSYLQTVLQSLTSYPRPRLHYVRMRYQNKDMVLPLCAAEGDHLPGSPEFCTLKVFQDRVKALTPEDWDLECSPSGR</sequence>
<dbReference type="OrthoDB" id="10257284at2759"/>
<dbReference type="CDD" id="cd07061">
    <property type="entry name" value="HP_HAP_like"/>
    <property type="match status" value="1"/>
</dbReference>
<dbReference type="InterPro" id="IPR033379">
    <property type="entry name" value="Acid_Pase_AS"/>
</dbReference>
<dbReference type="Pfam" id="PF00328">
    <property type="entry name" value="His_Phos_2"/>
    <property type="match status" value="1"/>
</dbReference>
<dbReference type="Gene3D" id="3.40.50.1240">
    <property type="entry name" value="Phosphoglycerate mutase-like"/>
    <property type="match status" value="1"/>
</dbReference>
<evidence type="ECO:0008006" key="5">
    <source>
        <dbReference type="Google" id="ProtNLM"/>
    </source>
</evidence>
<dbReference type="PANTHER" id="PTHR11567">
    <property type="entry name" value="ACID PHOSPHATASE-RELATED"/>
    <property type="match status" value="1"/>
</dbReference>
<evidence type="ECO:0000313" key="3">
    <source>
        <dbReference type="EMBL" id="KIM85708.1"/>
    </source>
</evidence>
<evidence type="ECO:0000256" key="2">
    <source>
        <dbReference type="ARBA" id="ARBA00022801"/>
    </source>
</evidence>
<evidence type="ECO:0000313" key="4">
    <source>
        <dbReference type="Proteomes" id="UP000054166"/>
    </source>
</evidence>
<reference evidence="3 4" key="1">
    <citation type="submission" date="2014-04" db="EMBL/GenBank/DDBJ databases">
        <authorList>
            <consortium name="DOE Joint Genome Institute"/>
            <person name="Kuo A."/>
            <person name="Tarkka M."/>
            <person name="Buscot F."/>
            <person name="Kohler A."/>
            <person name="Nagy L.G."/>
            <person name="Floudas D."/>
            <person name="Copeland A."/>
            <person name="Barry K.W."/>
            <person name="Cichocki N."/>
            <person name="Veneault-Fourrey C."/>
            <person name="LaButti K."/>
            <person name="Lindquist E.A."/>
            <person name="Lipzen A."/>
            <person name="Lundell T."/>
            <person name="Morin E."/>
            <person name="Murat C."/>
            <person name="Sun H."/>
            <person name="Tunlid A."/>
            <person name="Henrissat B."/>
            <person name="Grigoriev I.V."/>
            <person name="Hibbett D.S."/>
            <person name="Martin F."/>
            <person name="Nordberg H.P."/>
            <person name="Cantor M.N."/>
            <person name="Hua S.X."/>
        </authorList>
    </citation>
    <scope>NUCLEOTIDE SEQUENCE [LARGE SCALE GENOMIC DNA]</scope>
    <source>
        <strain evidence="3 4">F 1598</strain>
    </source>
</reference>
<keyword evidence="4" id="KW-1185">Reference proteome</keyword>
<dbReference type="GO" id="GO:0016791">
    <property type="term" value="F:phosphatase activity"/>
    <property type="evidence" value="ECO:0007669"/>
    <property type="project" value="TreeGrafter"/>
</dbReference>
<dbReference type="InterPro" id="IPR029033">
    <property type="entry name" value="His_PPase_superfam"/>
</dbReference>
<dbReference type="PANTHER" id="PTHR11567:SF110">
    <property type="entry name" value="2-PHOSPHOXYLOSE PHOSPHATASE 1"/>
    <property type="match status" value="1"/>
</dbReference>
<dbReference type="SUPFAM" id="SSF53254">
    <property type="entry name" value="Phosphoglycerate mutase-like"/>
    <property type="match status" value="1"/>
</dbReference>
<dbReference type="FunCoup" id="A0A0C3BHC7">
    <property type="interactions" value="38"/>
</dbReference>
<comment type="similarity">
    <text evidence="1">Belongs to the histidine acid phosphatase family.</text>
</comment>
<dbReference type="HOGENOM" id="CLU_030431_3_1_1"/>